<name>A0A1M6U982_9BRAD</name>
<evidence type="ECO:0000313" key="3">
    <source>
        <dbReference type="Proteomes" id="UP000189935"/>
    </source>
</evidence>
<dbReference type="EMBL" id="LT670844">
    <property type="protein sequence ID" value="SHK65812.1"/>
    <property type="molecule type" value="Genomic_DNA"/>
</dbReference>
<proteinExistence type="predicted"/>
<dbReference type="AlphaFoldDB" id="A0A1M6U982"/>
<reference evidence="2 3" key="1">
    <citation type="submission" date="2016-11" db="EMBL/GenBank/DDBJ databases">
        <authorList>
            <person name="Jaros S."/>
            <person name="Januszkiewicz K."/>
            <person name="Wedrychowicz H."/>
        </authorList>
    </citation>
    <scope>NUCLEOTIDE SEQUENCE [LARGE SCALE GENOMIC DNA]</scope>
    <source>
        <strain evidence="2 3">GAS499</strain>
    </source>
</reference>
<accession>A0A1M6U982</accession>
<organism evidence="2 3">
    <name type="scientific">Bradyrhizobium lablabi</name>
    <dbReference type="NCBI Taxonomy" id="722472"/>
    <lineage>
        <taxon>Bacteria</taxon>
        <taxon>Pseudomonadati</taxon>
        <taxon>Pseudomonadota</taxon>
        <taxon>Alphaproteobacteria</taxon>
        <taxon>Hyphomicrobiales</taxon>
        <taxon>Nitrobacteraceae</taxon>
        <taxon>Bradyrhizobium</taxon>
    </lineage>
</organism>
<feature type="chain" id="PRO_5012770996" evidence="1">
    <location>
        <begin position="35"/>
        <end position="144"/>
    </location>
</feature>
<feature type="signal peptide" evidence="1">
    <location>
        <begin position="1"/>
        <end position="34"/>
    </location>
</feature>
<sequence>MKTRSGESRDSPMHFVFRLIAFTMLFASMSLASAAPAFEVEAICRTAIASIMGRDPKMMQVTRTVGDVLFLTYVRPMDNFVWTYRCRIEGNRVVWASEPGRWRDDPKDDEVFFEVVGAGKQLRIIENHGDGSSTKQLFDRDTIL</sequence>
<dbReference type="Proteomes" id="UP000189935">
    <property type="component" value="Chromosome I"/>
</dbReference>
<keyword evidence="1" id="KW-0732">Signal</keyword>
<protein>
    <submittedName>
        <fullName evidence="2">Uncharacterized protein</fullName>
    </submittedName>
</protein>
<evidence type="ECO:0000256" key="1">
    <source>
        <dbReference type="SAM" id="SignalP"/>
    </source>
</evidence>
<gene>
    <name evidence="2" type="ORF">SAMN05444159_3836</name>
</gene>
<evidence type="ECO:0000313" key="2">
    <source>
        <dbReference type="EMBL" id="SHK65812.1"/>
    </source>
</evidence>